<proteinExistence type="inferred from homology"/>
<evidence type="ECO:0000313" key="10">
    <source>
        <dbReference type="Proteomes" id="UP000241769"/>
    </source>
</evidence>
<keyword evidence="7" id="KW-0636">Prenylation</keyword>
<dbReference type="PANTHER" id="PTHR47981">
    <property type="entry name" value="RAB FAMILY"/>
    <property type="match status" value="1"/>
</dbReference>
<evidence type="ECO:0000313" key="9">
    <source>
        <dbReference type="EMBL" id="PRP75097.1"/>
    </source>
</evidence>
<keyword evidence="10" id="KW-1185">Reference proteome</keyword>
<dbReference type="GO" id="GO:0005525">
    <property type="term" value="F:GTP binding"/>
    <property type="evidence" value="ECO:0007669"/>
    <property type="project" value="UniProtKB-KW"/>
</dbReference>
<dbReference type="Pfam" id="PF00071">
    <property type="entry name" value="Ras"/>
    <property type="match status" value="1"/>
</dbReference>
<dbReference type="PROSITE" id="PS51421">
    <property type="entry name" value="RAS"/>
    <property type="match status" value="1"/>
</dbReference>
<dbReference type="AlphaFoldDB" id="A0A2P6MTT4"/>
<dbReference type="GO" id="GO:0005770">
    <property type="term" value="C:late endosome"/>
    <property type="evidence" value="ECO:0007669"/>
    <property type="project" value="UniProtKB-ARBA"/>
</dbReference>
<dbReference type="SMART" id="SM00176">
    <property type="entry name" value="RAN"/>
    <property type="match status" value="1"/>
</dbReference>
<evidence type="ECO:0000256" key="1">
    <source>
        <dbReference type="ARBA" id="ARBA00006270"/>
    </source>
</evidence>
<reference evidence="9 10" key="1">
    <citation type="journal article" date="2018" name="Genome Biol. Evol.">
        <title>Multiple Roots of Fruiting Body Formation in Amoebozoa.</title>
        <authorList>
            <person name="Hillmann F."/>
            <person name="Forbes G."/>
            <person name="Novohradska S."/>
            <person name="Ferling I."/>
            <person name="Riege K."/>
            <person name="Groth M."/>
            <person name="Westermann M."/>
            <person name="Marz M."/>
            <person name="Spaller T."/>
            <person name="Winckler T."/>
            <person name="Schaap P."/>
            <person name="Glockner G."/>
        </authorList>
    </citation>
    <scope>NUCLEOTIDE SEQUENCE [LARGE SCALE GENOMIC DNA]</scope>
    <source>
        <strain evidence="9 10">Jena</strain>
    </source>
</reference>
<dbReference type="PROSITE" id="PS51417">
    <property type="entry name" value="ARF"/>
    <property type="match status" value="1"/>
</dbReference>
<comment type="caution">
    <text evidence="9">The sequence shown here is derived from an EMBL/GenBank/DDBJ whole genome shotgun (WGS) entry which is preliminary data.</text>
</comment>
<dbReference type="PRINTS" id="PR00449">
    <property type="entry name" value="RASTRNSFRMNG"/>
</dbReference>
<dbReference type="NCBIfam" id="TIGR00231">
    <property type="entry name" value="small_GTP"/>
    <property type="match status" value="1"/>
</dbReference>
<dbReference type="GO" id="GO:0015031">
    <property type="term" value="P:protein transport"/>
    <property type="evidence" value="ECO:0007669"/>
    <property type="project" value="UniProtKB-KW"/>
</dbReference>
<dbReference type="SMART" id="SM00174">
    <property type="entry name" value="RHO"/>
    <property type="match status" value="1"/>
</dbReference>
<protein>
    <recommendedName>
        <fullName evidence="8">Ras-related protein Rab-7b</fullName>
    </recommendedName>
</protein>
<name>A0A2P6MTT4_9EUKA</name>
<dbReference type="InterPro" id="IPR001806">
    <property type="entry name" value="Small_GTPase"/>
</dbReference>
<keyword evidence="6" id="KW-0449">Lipoprotein</keyword>
<keyword evidence="5" id="KW-0342">GTP-binding</keyword>
<evidence type="ECO:0000256" key="8">
    <source>
        <dbReference type="ARBA" id="ARBA00067801"/>
    </source>
</evidence>
<dbReference type="GO" id="GO:0003924">
    <property type="term" value="F:GTPase activity"/>
    <property type="evidence" value="ECO:0007669"/>
    <property type="project" value="InterPro"/>
</dbReference>
<dbReference type="Gene3D" id="3.40.50.300">
    <property type="entry name" value="P-loop containing nucleotide triphosphate hydrolases"/>
    <property type="match status" value="1"/>
</dbReference>
<dbReference type="SUPFAM" id="SSF52540">
    <property type="entry name" value="P-loop containing nucleoside triphosphate hydrolases"/>
    <property type="match status" value="1"/>
</dbReference>
<evidence type="ECO:0000256" key="5">
    <source>
        <dbReference type="ARBA" id="ARBA00023134"/>
    </source>
</evidence>
<dbReference type="PROSITE" id="PS51419">
    <property type="entry name" value="RAB"/>
    <property type="match status" value="1"/>
</dbReference>
<keyword evidence="4" id="KW-0653">Protein transport</keyword>
<comment type="similarity">
    <text evidence="1">Belongs to the small GTPase superfamily. Rab family.</text>
</comment>
<dbReference type="GO" id="GO:0005764">
    <property type="term" value="C:lysosome"/>
    <property type="evidence" value="ECO:0007669"/>
    <property type="project" value="UniProtKB-ARBA"/>
</dbReference>
<dbReference type="GO" id="GO:0002682">
    <property type="term" value="P:regulation of immune system process"/>
    <property type="evidence" value="ECO:0007669"/>
    <property type="project" value="UniProtKB-ARBA"/>
</dbReference>
<dbReference type="SMART" id="SM00175">
    <property type="entry name" value="RAB"/>
    <property type="match status" value="1"/>
</dbReference>
<dbReference type="STRING" id="1890364.A0A2P6MTT4"/>
<dbReference type="InParanoid" id="A0A2P6MTT4"/>
<dbReference type="EMBL" id="MDYQ01000419">
    <property type="protein sequence ID" value="PRP75097.1"/>
    <property type="molecule type" value="Genomic_DNA"/>
</dbReference>
<dbReference type="InterPro" id="IPR005225">
    <property type="entry name" value="Small_GTP-bd"/>
</dbReference>
<dbReference type="InterPro" id="IPR027417">
    <property type="entry name" value="P-loop_NTPase"/>
</dbReference>
<dbReference type="SMART" id="SM00173">
    <property type="entry name" value="RAS"/>
    <property type="match status" value="1"/>
</dbReference>
<sequence>MSRKSVLFKVVVLGESGVGKTSLLVRYVENKFTISTKSTIGSDFLSKEIDVEGRPVSLQIWDTAGQERFQGLGTSFYRGADAVIFVFDVTRKKTFDELSAWKKAFLIQIGQENNKEFPMIILANKVDLDDRQVSKRDIAEWANQNGDVHFYETSAKENVNVGKAFDEIAKLALAKVKEDDMNYSTVDLNVQKKNNGGCC</sequence>
<accession>A0A2P6MTT4</accession>
<evidence type="ECO:0000256" key="7">
    <source>
        <dbReference type="ARBA" id="ARBA00023289"/>
    </source>
</evidence>
<evidence type="ECO:0000256" key="6">
    <source>
        <dbReference type="ARBA" id="ARBA00023288"/>
    </source>
</evidence>
<dbReference type="GO" id="GO:0030139">
    <property type="term" value="C:endocytic vesicle"/>
    <property type="evidence" value="ECO:0007669"/>
    <property type="project" value="UniProtKB-ARBA"/>
</dbReference>
<organism evidence="9 10">
    <name type="scientific">Planoprotostelium fungivorum</name>
    <dbReference type="NCBI Taxonomy" id="1890364"/>
    <lineage>
        <taxon>Eukaryota</taxon>
        <taxon>Amoebozoa</taxon>
        <taxon>Evosea</taxon>
        <taxon>Variosea</taxon>
        <taxon>Cavosteliida</taxon>
        <taxon>Cavosteliaceae</taxon>
        <taxon>Planoprotostelium</taxon>
    </lineage>
</organism>
<evidence type="ECO:0000256" key="4">
    <source>
        <dbReference type="ARBA" id="ARBA00022927"/>
    </source>
</evidence>
<keyword evidence="3" id="KW-0547">Nucleotide-binding</keyword>
<dbReference type="PROSITE" id="PS51420">
    <property type="entry name" value="RHO"/>
    <property type="match status" value="1"/>
</dbReference>
<dbReference type="Proteomes" id="UP000241769">
    <property type="component" value="Unassembled WGS sequence"/>
</dbReference>
<dbReference type="FunFam" id="3.40.50.300:FF:000751">
    <property type="entry name" value="Rab family GTPase, putative"/>
    <property type="match status" value="1"/>
</dbReference>
<dbReference type="PANTHER" id="PTHR47981:SF20">
    <property type="entry name" value="RAS-RELATED PROTEIN RAB-7A"/>
    <property type="match status" value="1"/>
</dbReference>
<evidence type="ECO:0000256" key="3">
    <source>
        <dbReference type="ARBA" id="ARBA00022741"/>
    </source>
</evidence>
<keyword evidence="2" id="KW-0813">Transport</keyword>
<dbReference type="OrthoDB" id="1436450at2759"/>
<evidence type="ECO:0000256" key="2">
    <source>
        <dbReference type="ARBA" id="ARBA00022448"/>
    </source>
</evidence>
<gene>
    <name evidence="9" type="ORF">PROFUN_03933</name>
</gene>